<evidence type="ECO:0000256" key="6">
    <source>
        <dbReference type="SAM" id="MobiDB-lite"/>
    </source>
</evidence>
<feature type="region of interest" description="Disordered" evidence="6">
    <location>
        <begin position="168"/>
        <end position="188"/>
    </location>
</feature>
<dbReference type="EMBL" id="JAVFKD010000015">
    <property type="protein sequence ID" value="KAK5989546.1"/>
    <property type="molecule type" value="Genomic_DNA"/>
</dbReference>
<protein>
    <recommendedName>
        <fullName evidence="7">Aflatoxin regulatory protein domain-containing protein</fullName>
    </recommendedName>
</protein>
<feature type="region of interest" description="Disordered" evidence="6">
    <location>
        <begin position="83"/>
        <end position="102"/>
    </location>
</feature>
<keyword evidence="1" id="KW-0479">Metal-binding</keyword>
<evidence type="ECO:0000313" key="9">
    <source>
        <dbReference type="Proteomes" id="UP001338125"/>
    </source>
</evidence>
<reference evidence="8 9" key="1">
    <citation type="submission" date="2024-01" db="EMBL/GenBank/DDBJ databases">
        <title>Complete genome of Cladobotryum mycophilum ATHUM6906.</title>
        <authorList>
            <person name="Christinaki A.C."/>
            <person name="Myridakis A.I."/>
            <person name="Kouvelis V.N."/>
        </authorList>
    </citation>
    <scope>NUCLEOTIDE SEQUENCE [LARGE SCALE GENOMIC DNA]</scope>
    <source>
        <strain evidence="8 9">ATHUM6906</strain>
    </source>
</reference>
<accession>A0ABR0SBJ4</accession>
<evidence type="ECO:0000256" key="4">
    <source>
        <dbReference type="ARBA" id="ARBA00023163"/>
    </source>
</evidence>
<dbReference type="Proteomes" id="UP001338125">
    <property type="component" value="Unassembled WGS sequence"/>
</dbReference>
<sequence length="365" mass="39497">MNRIDNSIVNNGPFRDVSFFSGITSTLETWEEMDDSNSSQRIDPNTWASHSDISGPSLSITSPFNFNDWIAASNSNDKMLPDTSFQGHMSTSQSPSMLYSPSNKAPIAHSAIRNPVQPESQPPSHQNSVDYSMATNTASAQATDTKFHHCSREAYTILGRLSFLDPGQLNSTPSSGPASPSTAGSHPSRVPLDLVLRLNCETMEQLEPLLACPCAKSTANLLLHASIISKIMLWYQQAAGCAESTSILSATPAGVFGTGSGTSTPPLAHSTEVAVEPARMVIGTFNVDDQNIQTALKIQLLSGEMKKAGRLIDQLTSYNCDTQNPVQESGATDVNGLDKCLDSWLRVEQTRIVNMMRSKLWELEA</sequence>
<keyword evidence="3" id="KW-0238">DNA-binding</keyword>
<evidence type="ECO:0000313" key="8">
    <source>
        <dbReference type="EMBL" id="KAK5989546.1"/>
    </source>
</evidence>
<feature type="compositionally biased region" description="Low complexity" evidence="6">
    <location>
        <begin position="171"/>
        <end position="188"/>
    </location>
</feature>
<keyword evidence="9" id="KW-1185">Reference proteome</keyword>
<dbReference type="InterPro" id="IPR013700">
    <property type="entry name" value="AflR"/>
</dbReference>
<name>A0ABR0SBJ4_9HYPO</name>
<evidence type="ECO:0000256" key="3">
    <source>
        <dbReference type="ARBA" id="ARBA00023125"/>
    </source>
</evidence>
<keyword evidence="5" id="KW-0539">Nucleus</keyword>
<dbReference type="Pfam" id="PF08493">
    <property type="entry name" value="AflR"/>
    <property type="match status" value="1"/>
</dbReference>
<evidence type="ECO:0000259" key="7">
    <source>
        <dbReference type="Pfam" id="PF08493"/>
    </source>
</evidence>
<evidence type="ECO:0000256" key="1">
    <source>
        <dbReference type="ARBA" id="ARBA00022723"/>
    </source>
</evidence>
<evidence type="ECO:0000256" key="5">
    <source>
        <dbReference type="ARBA" id="ARBA00023242"/>
    </source>
</evidence>
<gene>
    <name evidence="8" type="ORF">PT974_11073</name>
</gene>
<comment type="caution">
    <text evidence="8">The sequence shown here is derived from an EMBL/GenBank/DDBJ whole genome shotgun (WGS) entry which is preliminary data.</text>
</comment>
<organism evidence="8 9">
    <name type="scientific">Cladobotryum mycophilum</name>
    <dbReference type="NCBI Taxonomy" id="491253"/>
    <lineage>
        <taxon>Eukaryota</taxon>
        <taxon>Fungi</taxon>
        <taxon>Dikarya</taxon>
        <taxon>Ascomycota</taxon>
        <taxon>Pezizomycotina</taxon>
        <taxon>Sordariomycetes</taxon>
        <taxon>Hypocreomycetidae</taxon>
        <taxon>Hypocreales</taxon>
        <taxon>Hypocreaceae</taxon>
        <taxon>Cladobotryum</taxon>
    </lineage>
</organism>
<feature type="domain" description="Aflatoxin regulatory protein" evidence="7">
    <location>
        <begin position="148"/>
        <end position="246"/>
    </location>
</feature>
<proteinExistence type="predicted"/>
<keyword evidence="2" id="KW-0805">Transcription regulation</keyword>
<keyword evidence="4" id="KW-0804">Transcription</keyword>
<evidence type="ECO:0000256" key="2">
    <source>
        <dbReference type="ARBA" id="ARBA00023015"/>
    </source>
</evidence>